<feature type="transmembrane region" description="Helical" evidence="6">
    <location>
        <begin position="346"/>
        <end position="370"/>
    </location>
</feature>
<feature type="transmembrane region" description="Helical" evidence="6">
    <location>
        <begin position="159"/>
        <end position="179"/>
    </location>
</feature>
<feature type="transmembrane region" description="Helical" evidence="6">
    <location>
        <begin position="206"/>
        <end position="231"/>
    </location>
</feature>
<proteinExistence type="predicted"/>
<dbReference type="RefSeq" id="WP_203254628.1">
    <property type="nucleotide sequence ID" value="NZ_CP069127.1"/>
</dbReference>
<evidence type="ECO:0000313" key="9">
    <source>
        <dbReference type="Proteomes" id="UP000596248"/>
    </source>
</evidence>
<evidence type="ECO:0000256" key="3">
    <source>
        <dbReference type="ARBA" id="ARBA00022692"/>
    </source>
</evidence>
<feature type="transmembrane region" description="Helical" evidence="6">
    <location>
        <begin position="43"/>
        <end position="63"/>
    </location>
</feature>
<protein>
    <submittedName>
        <fullName evidence="8">MFS transporter</fullName>
    </submittedName>
</protein>
<feature type="transmembrane region" description="Helical" evidence="6">
    <location>
        <begin position="97"/>
        <end position="118"/>
    </location>
</feature>
<dbReference type="Gene3D" id="1.20.1250.20">
    <property type="entry name" value="MFS general substrate transporter like domains"/>
    <property type="match status" value="2"/>
</dbReference>
<keyword evidence="3 6" id="KW-0812">Transmembrane</keyword>
<evidence type="ECO:0000259" key="7">
    <source>
        <dbReference type="PROSITE" id="PS50850"/>
    </source>
</evidence>
<feature type="domain" description="Major facilitator superfamily (MFS) profile" evidence="7">
    <location>
        <begin position="6"/>
        <end position="406"/>
    </location>
</feature>
<dbReference type="PANTHER" id="PTHR11662">
    <property type="entry name" value="SOLUTE CARRIER FAMILY 17"/>
    <property type="match status" value="1"/>
</dbReference>
<sequence>MMARVTLGLLFLLYMINYADKTIAGYSAVPIMEEFGLTQKEWGLVGSSFFWFFSIAGILGAALSDRIGTKKMLAIMAISWTVVQFGAYAIASLPMLILARVLLGIGEGPFWATVVSHLNKWFPEEKRGLVYSTVNFGAFVGAVASAPLLVSMIDQSGWRFAWAFMGALSLAWFLVWIMIGKERPKASLSPIESAETQKPKAKGSEIAGVMFSATYVFSFLIYFGQIWGTTFAAVWEPVYLVKAIHLTNQQMAYSIAGTGLVAGLMTIAISWAGDRLYKKHRSYRKSYVIIGGLSLILGGLFFYSSTWFQSTAWVLIALCLGKGFTFSVGTAASVIVSSLMPRRTGLLVGVMSSLVTLAGIISPLVTGAIVQSAEEIGTGFGRALTVNALIYLVFGVLFLLFAKREESKHHDPAQISHITQK</sequence>
<feature type="transmembrane region" description="Helical" evidence="6">
    <location>
        <begin position="72"/>
        <end position="91"/>
    </location>
</feature>
<dbReference type="InterPro" id="IPR020846">
    <property type="entry name" value="MFS_dom"/>
</dbReference>
<dbReference type="InterPro" id="IPR050382">
    <property type="entry name" value="MFS_Na/Anion_cotransporter"/>
</dbReference>
<dbReference type="PROSITE" id="PS50850">
    <property type="entry name" value="MFS"/>
    <property type="match status" value="1"/>
</dbReference>
<feature type="transmembrane region" description="Helical" evidence="6">
    <location>
        <begin position="130"/>
        <end position="153"/>
    </location>
</feature>
<dbReference type="InterPro" id="IPR036259">
    <property type="entry name" value="MFS_trans_sf"/>
</dbReference>
<keyword evidence="4 6" id="KW-1133">Transmembrane helix</keyword>
<organism evidence="8 9">
    <name type="scientific">Brevibacillus choshinensis</name>
    <dbReference type="NCBI Taxonomy" id="54911"/>
    <lineage>
        <taxon>Bacteria</taxon>
        <taxon>Bacillati</taxon>
        <taxon>Bacillota</taxon>
        <taxon>Bacilli</taxon>
        <taxon>Bacillales</taxon>
        <taxon>Paenibacillaceae</taxon>
        <taxon>Brevibacillus</taxon>
    </lineage>
</organism>
<evidence type="ECO:0000256" key="5">
    <source>
        <dbReference type="ARBA" id="ARBA00023136"/>
    </source>
</evidence>
<dbReference type="PANTHER" id="PTHR11662:SF450">
    <property type="entry name" value="BLR1003 PROTEIN"/>
    <property type="match status" value="1"/>
</dbReference>
<gene>
    <name evidence="8" type="ORF">JNE38_15775</name>
</gene>
<evidence type="ECO:0000313" key="8">
    <source>
        <dbReference type="EMBL" id="QRG65110.1"/>
    </source>
</evidence>
<keyword evidence="2" id="KW-0813">Transport</keyword>
<feature type="transmembrane region" description="Helical" evidence="6">
    <location>
        <begin position="251"/>
        <end position="274"/>
    </location>
</feature>
<dbReference type="InterPro" id="IPR011701">
    <property type="entry name" value="MFS"/>
</dbReference>
<accession>A0ABX7FJD3</accession>
<keyword evidence="5 6" id="KW-0472">Membrane</keyword>
<keyword evidence="9" id="KW-1185">Reference proteome</keyword>
<name>A0ABX7FJD3_BRECH</name>
<feature type="transmembrane region" description="Helical" evidence="6">
    <location>
        <begin position="286"/>
        <end position="306"/>
    </location>
</feature>
<dbReference type="Proteomes" id="UP000596248">
    <property type="component" value="Chromosome"/>
</dbReference>
<evidence type="ECO:0000256" key="4">
    <source>
        <dbReference type="ARBA" id="ARBA00022989"/>
    </source>
</evidence>
<dbReference type="SUPFAM" id="SSF103473">
    <property type="entry name" value="MFS general substrate transporter"/>
    <property type="match status" value="1"/>
</dbReference>
<dbReference type="Pfam" id="PF07690">
    <property type="entry name" value="MFS_1"/>
    <property type="match status" value="1"/>
</dbReference>
<reference evidence="8 9" key="1">
    <citation type="submission" date="2021-01" db="EMBL/GenBank/DDBJ databases">
        <title>Identification of strong promoters based on the transcriptome of Brevibacillus choshinensis.</title>
        <authorList>
            <person name="Yao D."/>
            <person name="Zhang K."/>
            <person name="Wu J."/>
        </authorList>
    </citation>
    <scope>NUCLEOTIDE SEQUENCE [LARGE SCALE GENOMIC DNA]</scope>
    <source>
        <strain evidence="8 9">HPD31-SP3</strain>
    </source>
</reference>
<evidence type="ECO:0000256" key="1">
    <source>
        <dbReference type="ARBA" id="ARBA00004651"/>
    </source>
</evidence>
<feature type="transmembrane region" description="Helical" evidence="6">
    <location>
        <begin position="382"/>
        <end position="402"/>
    </location>
</feature>
<dbReference type="EMBL" id="CP069127">
    <property type="protein sequence ID" value="QRG65110.1"/>
    <property type="molecule type" value="Genomic_DNA"/>
</dbReference>
<evidence type="ECO:0000256" key="6">
    <source>
        <dbReference type="SAM" id="Phobius"/>
    </source>
</evidence>
<evidence type="ECO:0000256" key="2">
    <source>
        <dbReference type="ARBA" id="ARBA00022448"/>
    </source>
</evidence>
<comment type="subcellular location">
    <subcellularLocation>
        <location evidence="1">Cell membrane</location>
        <topology evidence="1">Multi-pass membrane protein</topology>
    </subcellularLocation>
</comment>
<feature type="transmembrane region" description="Helical" evidence="6">
    <location>
        <begin position="312"/>
        <end position="339"/>
    </location>
</feature>